<feature type="transmembrane region" description="Helical" evidence="8">
    <location>
        <begin position="312"/>
        <end position="328"/>
    </location>
</feature>
<comment type="caution">
    <text evidence="9">The sequence shown here is derived from an EMBL/GenBank/DDBJ whole genome shotgun (WGS) entry which is preliminary data.</text>
</comment>
<evidence type="ECO:0000313" key="9">
    <source>
        <dbReference type="EMBL" id="RLP76540.1"/>
    </source>
</evidence>
<keyword evidence="6 8" id="KW-1133">Transmembrane helix</keyword>
<feature type="transmembrane region" description="Helical" evidence="8">
    <location>
        <begin position="280"/>
        <end position="300"/>
    </location>
</feature>
<evidence type="ECO:0000256" key="1">
    <source>
        <dbReference type="ARBA" id="ARBA00004651"/>
    </source>
</evidence>
<accession>A0A3L7A9M7</accession>
<keyword evidence="2" id="KW-1003">Cell membrane</keyword>
<evidence type="ECO:0000256" key="5">
    <source>
        <dbReference type="ARBA" id="ARBA00022692"/>
    </source>
</evidence>
<dbReference type="GO" id="GO:0009103">
    <property type="term" value="P:lipopolysaccharide biosynthetic process"/>
    <property type="evidence" value="ECO:0007669"/>
    <property type="project" value="UniProtKB-ARBA"/>
</dbReference>
<evidence type="ECO:0000256" key="4">
    <source>
        <dbReference type="ARBA" id="ARBA00022679"/>
    </source>
</evidence>
<dbReference type="GO" id="GO:0016763">
    <property type="term" value="F:pentosyltransferase activity"/>
    <property type="evidence" value="ECO:0007669"/>
    <property type="project" value="TreeGrafter"/>
</dbReference>
<dbReference type="OrthoDB" id="5318634at2"/>
<reference evidence="9 10" key="1">
    <citation type="submission" date="2018-10" db="EMBL/GenBank/DDBJ databases">
        <authorList>
            <person name="Li J."/>
        </authorList>
    </citation>
    <scope>NUCLEOTIDE SEQUENCE [LARGE SCALE GENOMIC DNA]</scope>
    <source>
        <strain evidence="9 10">IF 016277</strain>
    </source>
</reference>
<feature type="transmembrane region" description="Helical" evidence="8">
    <location>
        <begin position="252"/>
        <end position="268"/>
    </location>
</feature>
<comment type="subcellular location">
    <subcellularLocation>
        <location evidence="1">Cell membrane</location>
        <topology evidence="1">Multi-pass membrane protein</topology>
    </subcellularLocation>
</comment>
<sequence length="491" mass="53508">MASTVHTPLFRRIPVLALALGLIATGVSWIGSAAPSFWFDEIATLMAGRLDAPGLWQFLQHKDAVHGLYYAIVHYWVAAFGDGAMALRGFSALAVGLGTAGMVVLGGKLASTRFGVVAGIIYLVLPRTTFMGIEGRSYALSAALAVWGVIALVVAVKRGTWWAWTLYAVVSIFTIYLFMYAALILAAHLTYLLLTRRDRPTLLRWGISVLVILAAVIPLMRAGYGQRGQIAWLAGQPIVNAWTTLVEPWLDGSWLLAILVILLFVIAGRRLPEILARYGAPLVALAAAWAFAPLILMLIANSLVGPLYTSRYVSFTTPGFALLLALAVSVFSRRWIAGVLVAVLALASLPTFVAQRAPYAKQSGVDFLQTAQTIAEHASPGDAFFLQNDKTRTIRPRLTIAGYPAAFAGLDDIAFVRSDLERGEFNDVTLPPRHLGERLRGVDTVWVAGAKRTTPEIRDMRRVLAEGGFIERATYPLNRTEVTEYVREGTR</sequence>
<feature type="transmembrane region" description="Helical" evidence="8">
    <location>
        <begin position="92"/>
        <end position="125"/>
    </location>
</feature>
<dbReference type="AlphaFoldDB" id="A0A3L7A9M7"/>
<dbReference type="RefSeq" id="WP_121648120.1">
    <property type="nucleotide sequence ID" value="NZ_RCUX01000004.1"/>
</dbReference>
<evidence type="ECO:0000256" key="8">
    <source>
        <dbReference type="SAM" id="Phobius"/>
    </source>
</evidence>
<dbReference type="GO" id="GO:0010041">
    <property type="term" value="P:response to iron(III) ion"/>
    <property type="evidence" value="ECO:0007669"/>
    <property type="project" value="TreeGrafter"/>
</dbReference>
<dbReference type="PANTHER" id="PTHR33908">
    <property type="entry name" value="MANNOSYLTRANSFERASE YKCB-RELATED"/>
    <property type="match status" value="1"/>
</dbReference>
<dbReference type="GO" id="GO:0005886">
    <property type="term" value="C:plasma membrane"/>
    <property type="evidence" value="ECO:0007669"/>
    <property type="project" value="UniProtKB-SubCell"/>
</dbReference>
<keyword evidence="5 8" id="KW-0812">Transmembrane</keyword>
<keyword evidence="4" id="KW-0808">Transferase</keyword>
<proteinExistence type="predicted"/>
<organism evidence="9 10">
    <name type="scientific">Mycetocola tolaasinivorans</name>
    <dbReference type="NCBI Taxonomy" id="76635"/>
    <lineage>
        <taxon>Bacteria</taxon>
        <taxon>Bacillati</taxon>
        <taxon>Actinomycetota</taxon>
        <taxon>Actinomycetes</taxon>
        <taxon>Micrococcales</taxon>
        <taxon>Microbacteriaceae</taxon>
        <taxon>Mycetocola</taxon>
    </lineage>
</organism>
<keyword evidence="10" id="KW-1185">Reference proteome</keyword>
<evidence type="ECO:0000256" key="3">
    <source>
        <dbReference type="ARBA" id="ARBA00022676"/>
    </source>
</evidence>
<dbReference type="Proteomes" id="UP000272503">
    <property type="component" value="Unassembled WGS sequence"/>
</dbReference>
<gene>
    <name evidence="9" type="ORF">D9V32_06735</name>
</gene>
<protein>
    <submittedName>
        <fullName evidence="9">Uncharacterized protein</fullName>
    </submittedName>
</protein>
<evidence type="ECO:0000256" key="2">
    <source>
        <dbReference type="ARBA" id="ARBA00022475"/>
    </source>
</evidence>
<evidence type="ECO:0000256" key="7">
    <source>
        <dbReference type="ARBA" id="ARBA00023136"/>
    </source>
</evidence>
<feature type="transmembrane region" description="Helical" evidence="8">
    <location>
        <begin position="335"/>
        <end position="353"/>
    </location>
</feature>
<dbReference type="PANTHER" id="PTHR33908:SF3">
    <property type="entry name" value="UNDECAPRENYL PHOSPHATE-ALPHA-4-AMINO-4-DEOXY-L-ARABINOSE ARABINOSYL TRANSFERASE"/>
    <property type="match status" value="1"/>
</dbReference>
<keyword evidence="7 8" id="KW-0472">Membrane</keyword>
<dbReference type="InterPro" id="IPR050297">
    <property type="entry name" value="LipidA_mod_glycosyltrf_83"/>
</dbReference>
<feature type="transmembrane region" description="Helical" evidence="8">
    <location>
        <begin position="201"/>
        <end position="220"/>
    </location>
</feature>
<keyword evidence="3" id="KW-0328">Glycosyltransferase</keyword>
<feature type="transmembrane region" description="Helical" evidence="8">
    <location>
        <begin position="137"/>
        <end position="155"/>
    </location>
</feature>
<evidence type="ECO:0000256" key="6">
    <source>
        <dbReference type="ARBA" id="ARBA00022989"/>
    </source>
</evidence>
<name>A0A3L7A9M7_9MICO</name>
<dbReference type="EMBL" id="RCUX01000004">
    <property type="protein sequence ID" value="RLP76540.1"/>
    <property type="molecule type" value="Genomic_DNA"/>
</dbReference>
<evidence type="ECO:0000313" key="10">
    <source>
        <dbReference type="Proteomes" id="UP000272503"/>
    </source>
</evidence>
<feature type="transmembrane region" description="Helical" evidence="8">
    <location>
        <begin position="161"/>
        <end position="194"/>
    </location>
</feature>